<dbReference type="RefSeq" id="WP_125004071.1">
    <property type="nucleotide sequence ID" value="NZ_BHYK01000023.1"/>
</dbReference>
<evidence type="ECO:0000313" key="2">
    <source>
        <dbReference type="EMBL" id="GCD11877.1"/>
    </source>
</evidence>
<reference evidence="2 3" key="1">
    <citation type="submission" date="2018-11" db="EMBL/GenBank/DDBJ databases">
        <title>Genome sequencing and assembly of Clostridium tagluense strain A121.</title>
        <authorList>
            <person name="Murakami T."/>
            <person name="Segawa T."/>
            <person name="Shcherbakova V.A."/>
            <person name="Mori H."/>
            <person name="Yoshimura Y."/>
        </authorList>
    </citation>
    <scope>NUCLEOTIDE SEQUENCE [LARGE SCALE GENOMIC DNA]</scope>
    <source>
        <strain evidence="2 3">A121</strain>
    </source>
</reference>
<keyword evidence="3" id="KW-1185">Reference proteome</keyword>
<organism evidence="2 3">
    <name type="scientific">Clostridium tagluense</name>
    <dbReference type="NCBI Taxonomy" id="360422"/>
    <lineage>
        <taxon>Bacteria</taxon>
        <taxon>Bacillati</taxon>
        <taxon>Bacillota</taxon>
        <taxon>Clostridia</taxon>
        <taxon>Eubacteriales</taxon>
        <taxon>Clostridiaceae</taxon>
        <taxon>Clostridium</taxon>
    </lineage>
</organism>
<evidence type="ECO:0000313" key="3">
    <source>
        <dbReference type="Proteomes" id="UP000287872"/>
    </source>
</evidence>
<gene>
    <name evidence="2" type="ORF">Ctaglu_35000</name>
</gene>
<dbReference type="AlphaFoldDB" id="A0A401UQT1"/>
<evidence type="ECO:0000256" key="1">
    <source>
        <dbReference type="SAM" id="Coils"/>
    </source>
</evidence>
<feature type="coiled-coil region" evidence="1">
    <location>
        <begin position="243"/>
        <end position="277"/>
    </location>
</feature>
<dbReference type="OrthoDB" id="9780343at2"/>
<dbReference type="EMBL" id="BHYK01000023">
    <property type="protein sequence ID" value="GCD11877.1"/>
    <property type="molecule type" value="Genomic_DNA"/>
</dbReference>
<keyword evidence="1" id="KW-0175">Coiled coil</keyword>
<dbReference type="Proteomes" id="UP000287872">
    <property type="component" value="Unassembled WGS sequence"/>
</dbReference>
<name>A0A401UQT1_9CLOT</name>
<proteinExistence type="predicted"/>
<evidence type="ECO:0008006" key="4">
    <source>
        <dbReference type="Google" id="ProtNLM"/>
    </source>
</evidence>
<protein>
    <recommendedName>
        <fullName evidence="4">DUF2225 domain-containing protein</fullName>
    </recommendedName>
</protein>
<accession>A0A401UQT1</accession>
<dbReference type="Pfam" id="PF09986">
    <property type="entry name" value="DUF2225"/>
    <property type="match status" value="1"/>
</dbReference>
<comment type="caution">
    <text evidence="2">The sequence shown here is derived from an EMBL/GenBank/DDBJ whole genome shotgun (WGS) entry which is preliminary data.</text>
</comment>
<sequence>MDKKMFSGLENMGFDNIEDIKIYNKKTETVKENSQINQEKSLLYSKEVTCPVCGAIFKTSAVKSSAYRMIKKDSDFFIRYSLINPYFYDVWICNSCGYSAMKTDFHSIRSIEIEKVQQSITPKWKGRMYPEVYDIHIAIERYKLSLLNYIITNAKSSKKAINCMKLAWMYRLLETQDAREMELVFLKQALEGLNDSYYAEAFPIYGMDKYSAMYLIGELNRRIGNTETSLVWFSNVITSPTVKQSLKELARDMKDLIKEEEAALLLANENLNKASTENFEPIENTKKSGFFSKIFK</sequence>
<dbReference type="InterPro" id="IPR018708">
    <property type="entry name" value="DUF2225"/>
</dbReference>